<evidence type="ECO:0000256" key="9">
    <source>
        <dbReference type="ARBA" id="ARBA00045518"/>
    </source>
</evidence>
<dbReference type="PANTHER" id="PTHR17453:SF0">
    <property type="entry name" value="SIGNAL RECOGNITION PARTICLE 19 KDA PROTEIN"/>
    <property type="match status" value="1"/>
</dbReference>
<dbReference type="PANTHER" id="PTHR17453">
    <property type="entry name" value="SIGNAL RECOGNITION PARTICLE 19 KD PROTEIN"/>
    <property type="match status" value="1"/>
</dbReference>
<dbReference type="Pfam" id="PF01922">
    <property type="entry name" value="SRP19"/>
    <property type="match status" value="1"/>
</dbReference>
<feature type="compositionally biased region" description="Polar residues" evidence="10">
    <location>
        <begin position="112"/>
        <end position="128"/>
    </location>
</feature>
<evidence type="ECO:0000256" key="2">
    <source>
        <dbReference type="ARBA" id="ARBA00004604"/>
    </source>
</evidence>
<evidence type="ECO:0000256" key="7">
    <source>
        <dbReference type="ARBA" id="ARBA00023242"/>
    </source>
</evidence>
<comment type="function">
    <text evidence="9">Component of the signal recognition particle (SRP) complex, a ribonucleoprotein complex that mediates the cotranslational targeting of secretory and membrane proteins to the endoplasmic reticulum (ER). Binds directly to 7SL RNA. Mediates binding of SRP54 to the SRP complex.</text>
</comment>
<keyword evidence="11" id="KW-1133">Transmembrane helix</keyword>
<dbReference type="InterPro" id="IPR013579">
    <property type="entry name" value="FAST_2"/>
</dbReference>
<evidence type="ECO:0000256" key="11">
    <source>
        <dbReference type="SAM" id="Phobius"/>
    </source>
</evidence>
<dbReference type="InterPro" id="IPR036521">
    <property type="entry name" value="SRP19-like_sf"/>
</dbReference>
<feature type="region of interest" description="Disordered" evidence="10">
    <location>
        <begin position="108"/>
        <end position="129"/>
    </location>
</feature>
<protein>
    <recommendedName>
        <fullName evidence="12">RAP domain-containing protein</fullName>
    </recommendedName>
</protein>
<dbReference type="Gene3D" id="3.30.56.30">
    <property type="entry name" value="Signal recognition particle, SRP19-like subunit"/>
    <property type="match status" value="1"/>
</dbReference>
<keyword evidence="8" id="KW-0687">Ribonucleoprotein</keyword>
<evidence type="ECO:0000256" key="4">
    <source>
        <dbReference type="ARBA" id="ARBA00022490"/>
    </source>
</evidence>
<comment type="similarity">
    <text evidence="3">Belongs to the SRP19 family.</text>
</comment>
<evidence type="ECO:0000259" key="12">
    <source>
        <dbReference type="SMART" id="SM00952"/>
    </source>
</evidence>
<dbReference type="GO" id="GO:0005730">
    <property type="term" value="C:nucleolus"/>
    <property type="evidence" value="ECO:0007669"/>
    <property type="project" value="UniProtKB-SubCell"/>
</dbReference>
<gene>
    <name evidence="13" type="ORF">TMSB3V08_LOCUS383</name>
</gene>
<proteinExistence type="inferred from homology"/>
<feature type="domain" description="RAP" evidence="12">
    <location>
        <begin position="667"/>
        <end position="725"/>
    </location>
</feature>
<reference evidence="13" key="1">
    <citation type="submission" date="2020-11" db="EMBL/GenBank/DDBJ databases">
        <authorList>
            <person name="Tran Van P."/>
        </authorList>
    </citation>
    <scope>NUCLEOTIDE SEQUENCE</scope>
</reference>
<accession>A0A7R9DXS4</accession>
<dbReference type="InterPro" id="IPR002778">
    <property type="entry name" value="Signal_recog_particle_SRP19"/>
</dbReference>
<dbReference type="GO" id="GO:0044528">
    <property type="term" value="P:regulation of mitochondrial mRNA stability"/>
    <property type="evidence" value="ECO:0007669"/>
    <property type="project" value="InterPro"/>
</dbReference>
<evidence type="ECO:0000256" key="6">
    <source>
        <dbReference type="ARBA" id="ARBA00023135"/>
    </source>
</evidence>
<dbReference type="InterPro" id="IPR010622">
    <property type="entry name" value="FAST_Leu-rich"/>
</dbReference>
<evidence type="ECO:0000256" key="5">
    <source>
        <dbReference type="ARBA" id="ARBA00022884"/>
    </source>
</evidence>
<dbReference type="GO" id="GO:0005786">
    <property type="term" value="C:signal recognition particle, endoplasmic reticulum targeting"/>
    <property type="evidence" value="ECO:0007669"/>
    <property type="project" value="UniProtKB-KW"/>
</dbReference>
<dbReference type="GO" id="GO:0008312">
    <property type="term" value="F:7S RNA binding"/>
    <property type="evidence" value="ECO:0007669"/>
    <property type="project" value="InterPro"/>
</dbReference>
<evidence type="ECO:0000256" key="10">
    <source>
        <dbReference type="SAM" id="MobiDB-lite"/>
    </source>
</evidence>
<comment type="subcellular location">
    <subcellularLocation>
        <location evidence="1">Cytoplasm</location>
    </subcellularLocation>
    <subcellularLocation>
        <location evidence="2">Nucleus</location>
        <location evidence="2">Nucleolus</location>
    </subcellularLocation>
</comment>
<dbReference type="AlphaFoldDB" id="A0A7R9DXS4"/>
<feature type="compositionally biased region" description="Low complexity" evidence="10">
    <location>
        <begin position="857"/>
        <end position="868"/>
    </location>
</feature>
<dbReference type="InterPro" id="IPR013584">
    <property type="entry name" value="RAP"/>
</dbReference>
<evidence type="ECO:0000256" key="1">
    <source>
        <dbReference type="ARBA" id="ARBA00004496"/>
    </source>
</evidence>
<keyword evidence="11" id="KW-0472">Membrane</keyword>
<evidence type="ECO:0000256" key="8">
    <source>
        <dbReference type="ARBA" id="ARBA00023274"/>
    </source>
</evidence>
<sequence>MSNEILYNAHVQLHIEECKCNKKLVCDACMLAPLIHTPQTAALVRLARLVPSRCIVALDEYDHTVGSKLHFSMIRHVPWLCRRIVLRFTVHSHNKSSSAPKVAALTPVPCGDSSTTDKNVESTTQSNEVKSEEKVIVSTSQTILGSGTSDSVKDAKLTGRRNSIIETAFASLKEANSTTFTRHKKILSLEDQIERADSVETLLTLVNNSSVTRQHALRVVSVLADWTSSGRVKLADFEGFTSSSSKSAPDMGGFGDLAMVLGVTGDDEAAKLVAGISLSQMIRVLSTLANKRRRSTPLLRSLAFNIGRKTEHLDMKQATDTLYAMAVLNFPDELLLEKVASDLCECVPNNDRSAVVGSVLTSVGLMRYKHTELLDVLSDWVTVNIDICRTQDLCSLLQTLAMVNYRPSNESQLFDVLMKHLTVAAVPNSVAWLDVVWSLVVLDRATAQHVTSVLSPEFLAKLTIGRGDNDQEKQDISFASKLKLLNINAAAQLKLEKYSGPLLPIDVDTYKVTLTRSRDKKLLVSTIFDSFSNLLPSSTYLRTDIDTGMGFLLVLGGHTHHPICLSVVVGLLVVVVLPVIVVSHFVVVVDLSVIVIVSPLSLVHSSVVIAGPSIFVVGPSFRHRHPAFETLLEDGECVLDAKCNPLPVVEKTQANQSNNQKRTRIGIVAWDYHDLCRGVHNEPNGVAALGAQLLEKKGYKVMAIPHTDFNPRDKLVRRVQYLEQQLKNLMAAVPLMWSPDKKHSDRERWICIYPAYINSKKTLAEGRRISKEKAVENPTHQEIRDVLSAAGLKIGVENKLYSRERSKEMLYRGRIRVQIKNDDETLINPLFPTRDSILVYLGQMIPKLKSRSGKTGGSEQSQAQQSGATKKKSKGRR</sequence>
<dbReference type="EMBL" id="OB792673">
    <property type="protein sequence ID" value="CAD7423394.1"/>
    <property type="molecule type" value="Genomic_DNA"/>
</dbReference>
<organism evidence="13">
    <name type="scientific">Timema monikensis</name>
    <dbReference type="NCBI Taxonomy" id="170555"/>
    <lineage>
        <taxon>Eukaryota</taxon>
        <taxon>Metazoa</taxon>
        <taxon>Ecdysozoa</taxon>
        <taxon>Arthropoda</taxon>
        <taxon>Hexapoda</taxon>
        <taxon>Insecta</taxon>
        <taxon>Pterygota</taxon>
        <taxon>Neoptera</taxon>
        <taxon>Polyneoptera</taxon>
        <taxon>Phasmatodea</taxon>
        <taxon>Timematodea</taxon>
        <taxon>Timematoidea</taxon>
        <taxon>Timematidae</taxon>
        <taxon>Timema</taxon>
    </lineage>
</organism>
<feature type="transmembrane region" description="Helical" evidence="11">
    <location>
        <begin position="593"/>
        <end position="617"/>
    </location>
</feature>
<evidence type="ECO:0000256" key="3">
    <source>
        <dbReference type="ARBA" id="ARBA00008910"/>
    </source>
</evidence>
<keyword evidence="11" id="KW-0812">Transmembrane</keyword>
<dbReference type="Pfam" id="PF08368">
    <property type="entry name" value="FAST_2"/>
    <property type="match status" value="1"/>
</dbReference>
<dbReference type="FunFam" id="3.30.56.30:FF:000002">
    <property type="entry name" value="Signal recognition particle 19kDa"/>
    <property type="match status" value="1"/>
</dbReference>
<dbReference type="GO" id="GO:0006617">
    <property type="term" value="P:SRP-dependent cotranslational protein targeting to membrane, signal sequence recognition"/>
    <property type="evidence" value="ECO:0007669"/>
    <property type="project" value="TreeGrafter"/>
</dbReference>
<keyword evidence="6" id="KW-0733">Signal recognition particle</keyword>
<feature type="transmembrane region" description="Helical" evidence="11">
    <location>
        <begin position="563"/>
        <end position="587"/>
    </location>
</feature>
<keyword evidence="5" id="KW-0694">RNA-binding</keyword>
<dbReference type="SUPFAM" id="SSF69695">
    <property type="entry name" value="SRP19"/>
    <property type="match status" value="1"/>
</dbReference>
<dbReference type="SMART" id="SM00952">
    <property type="entry name" value="RAP"/>
    <property type="match status" value="1"/>
</dbReference>
<feature type="region of interest" description="Disordered" evidence="10">
    <location>
        <begin position="849"/>
        <end position="877"/>
    </location>
</feature>
<dbReference type="Pfam" id="PF06743">
    <property type="entry name" value="FAST_1"/>
    <property type="match status" value="1"/>
</dbReference>
<keyword evidence="4" id="KW-0963">Cytoplasm</keyword>
<keyword evidence="7" id="KW-0539">Nucleus</keyword>
<name>A0A7R9DXS4_9NEOP</name>
<evidence type="ECO:0000313" key="13">
    <source>
        <dbReference type="EMBL" id="CAD7423394.1"/>
    </source>
</evidence>